<dbReference type="InterPro" id="IPR023393">
    <property type="entry name" value="START-like_dom_sf"/>
</dbReference>
<reference evidence="8" key="1">
    <citation type="submission" date="2019-11" db="EMBL/GenBank/DDBJ databases">
        <authorList>
            <person name="Liu Y."/>
            <person name="Hou J."/>
            <person name="Li T.-Q."/>
            <person name="Guan C.-H."/>
            <person name="Wu X."/>
            <person name="Wu H.-Z."/>
            <person name="Ling F."/>
            <person name="Zhang R."/>
            <person name="Shi X.-G."/>
            <person name="Ren J.-P."/>
            <person name="Chen E.-F."/>
            <person name="Sun J.-M."/>
        </authorList>
    </citation>
    <scope>NUCLEOTIDE SEQUENCE</scope>
    <source>
        <strain evidence="8">Adult_tree_wgs_1</strain>
        <tissue evidence="8">Leaves</tissue>
    </source>
</reference>
<dbReference type="InterPro" id="IPR057993">
    <property type="entry name" value="HD-Zip_IV_C"/>
</dbReference>
<sequence length="622" mass="69600">MAGGCISDGWQLLVAEVSRVGAWRWSRNGKWLALLFISHQNEEIWRFLFVRFVFSDVRKMDSGKEPKSLETENPSPADTLPKTHENSPTTPNAKHLQSPMELETYDYIPKASDLLISVSVRADVNKHKITNLVISAMEEIRQLVIEQEALWVFDMEAGTCSLNVGEYKRRFSPLDPTLDEIVRMIKTQEPILGIPNLNEEVEILPEVGSACLEREASRDIRVVCMNPVNLVQMFMDVDQWSRMFSSIVSKAEILEVISQGKGSSLDGAVQVMTAEFHICSPLVQTRESYFARYCKQVSPNIWAVVDVSLESIFPNPTARCLRRPSGCFIQPMGNGYSKVLWIEHLEVDNTLVHHLFKPLVTSGLAFGARRWLGTLACECDRLASYMDDRVPIMQDGRKSILKLADRMTRSYHAGVSASPENTWKPIPISGAGDVLVTTSYNDDDPETPRGVSITVATTIWLPNQPKNVFEFLRNGDHRSQWDLLCLKRCTQEATRVCTSHDSANCVSIIKIETLPLIFYLQESQTTSTGSYVVYAPVDLFTMNSVLSGDDPDNVQILASGFVVLPDRPRIGGEGKCGTLLTIAIRVVDQHSSTPEYLPPISVLTVYTIITQTVQLIRAAITQ</sequence>
<accession>A0A834GVR2</accession>
<organism evidence="8 9">
    <name type="scientific">Rhododendron simsii</name>
    <name type="common">Sims's rhododendron</name>
    <dbReference type="NCBI Taxonomy" id="118357"/>
    <lineage>
        <taxon>Eukaryota</taxon>
        <taxon>Viridiplantae</taxon>
        <taxon>Streptophyta</taxon>
        <taxon>Embryophyta</taxon>
        <taxon>Tracheophyta</taxon>
        <taxon>Spermatophyta</taxon>
        <taxon>Magnoliopsida</taxon>
        <taxon>eudicotyledons</taxon>
        <taxon>Gunneridae</taxon>
        <taxon>Pentapetalae</taxon>
        <taxon>asterids</taxon>
        <taxon>Ericales</taxon>
        <taxon>Ericaceae</taxon>
        <taxon>Ericoideae</taxon>
        <taxon>Rhodoreae</taxon>
        <taxon>Rhododendron</taxon>
    </lineage>
</organism>
<dbReference type="GO" id="GO:0003677">
    <property type="term" value="F:DNA binding"/>
    <property type="evidence" value="ECO:0007669"/>
    <property type="project" value="UniProtKB-KW"/>
</dbReference>
<protein>
    <recommendedName>
        <fullName evidence="7">START domain-containing protein</fullName>
    </recommendedName>
</protein>
<evidence type="ECO:0000256" key="6">
    <source>
        <dbReference type="SAM" id="MobiDB-lite"/>
    </source>
</evidence>
<keyword evidence="4" id="KW-0804">Transcription</keyword>
<dbReference type="AlphaFoldDB" id="A0A834GVR2"/>
<dbReference type="Pfam" id="PF25797">
    <property type="entry name" value="PDF2_C"/>
    <property type="match status" value="1"/>
</dbReference>
<dbReference type="PANTHER" id="PTHR45654:SF15">
    <property type="entry name" value="HOMEOBOX-LEUCINE ZIPPER PROTEIN PROTODERMAL FACTOR 2-LIKE"/>
    <property type="match status" value="1"/>
</dbReference>
<keyword evidence="3" id="KW-0371">Homeobox</keyword>
<name>A0A834GVR2_RHOSS</name>
<dbReference type="PANTHER" id="PTHR45654">
    <property type="entry name" value="HOMEOBOX-LEUCINE ZIPPER PROTEIN MERISTEM L1"/>
    <property type="match status" value="1"/>
</dbReference>
<dbReference type="OrthoDB" id="1569773at2759"/>
<evidence type="ECO:0000313" key="9">
    <source>
        <dbReference type="Proteomes" id="UP000626092"/>
    </source>
</evidence>
<dbReference type="SMART" id="SM00234">
    <property type="entry name" value="START"/>
    <property type="match status" value="1"/>
</dbReference>
<dbReference type="PROSITE" id="PS50848">
    <property type="entry name" value="START"/>
    <property type="match status" value="1"/>
</dbReference>
<evidence type="ECO:0000256" key="4">
    <source>
        <dbReference type="ARBA" id="ARBA00023163"/>
    </source>
</evidence>
<dbReference type="CDD" id="cd08875">
    <property type="entry name" value="START_ArGLABRA2_like"/>
    <property type="match status" value="1"/>
</dbReference>
<comment type="caution">
    <text evidence="8">The sequence shown here is derived from an EMBL/GenBank/DDBJ whole genome shotgun (WGS) entry which is preliminary data.</text>
</comment>
<evidence type="ECO:0000313" key="8">
    <source>
        <dbReference type="EMBL" id="KAF7142099.1"/>
    </source>
</evidence>
<keyword evidence="1" id="KW-0805">Transcription regulation</keyword>
<dbReference type="Proteomes" id="UP000626092">
    <property type="component" value="Unassembled WGS sequence"/>
</dbReference>
<dbReference type="Gene3D" id="3.30.530.20">
    <property type="match status" value="1"/>
</dbReference>
<dbReference type="GO" id="GO:0008289">
    <property type="term" value="F:lipid binding"/>
    <property type="evidence" value="ECO:0007669"/>
    <property type="project" value="InterPro"/>
</dbReference>
<proteinExistence type="predicted"/>
<keyword evidence="5" id="KW-0539">Nucleus</keyword>
<keyword evidence="9" id="KW-1185">Reference proteome</keyword>
<evidence type="ECO:0000256" key="3">
    <source>
        <dbReference type="ARBA" id="ARBA00023155"/>
    </source>
</evidence>
<evidence type="ECO:0000256" key="5">
    <source>
        <dbReference type="ARBA" id="ARBA00023242"/>
    </source>
</evidence>
<dbReference type="InterPro" id="IPR002913">
    <property type="entry name" value="START_lipid-bd_dom"/>
</dbReference>
<dbReference type="InterPro" id="IPR042160">
    <property type="entry name" value="HD-Zip_IV"/>
</dbReference>
<gene>
    <name evidence="8" type="ORF">RHSIM_Rhsim06G0213300</name>
</gene>
<dbReference type="Pfam" id="PF01852">
    <property type="entry name" value="START"/>
    <property type="match status" value="1"/>
</dbReference>
<feature type="region of interest" description="Disordered" evidence="6">
    <location>
        <begin position="62"/>
        <end position="96"/>
    </location>
</feature>
<evidence type="ECO:0000259" key="7">
    <source>
        <dbReference type="PROSITE" id="PS50848"/>
    </source>
</evidence>
<evidence type="ECO:0000256" key="1">
    <source>
        <dbReference type="ARBA" id="ARBA00023015"/>
    </source>
</evidence>
<feature type="domain" description="START" evidence="7">
    <location>
        <begin position="122"/>
        <end position="384"/>
    </location>
</feature>
<dbReference type="SUPFAM" id="SSF55961">
    <property type="entry name" value="Bet v1-like"/>
    <property type="match status" value="2"/>
</dbReference>
<evidence type="ECO:0000256" key="2">
    <source>
        <dbReference type="ARBA" id="ARBA00023125"/>
    </source>
</evidence>
<dbReference type="EMBL" id="WJXA01000006">
    <property type="protein sequence ID" value="KAF7142099.1"/>
    <property type="molecule type" value="Genomic_DNA"/>
</dbReference>
<keyword evidence="2" id="KW-0238">DNA-binding</keyword>